<dbReference type="GO" id="GO:0160147">
    <property type="term" value="F:tRNA pseudouridine(38-40) synthase activity"/>
    <property type="evidence" value="ECO:0007669"/>
    <property type="project" value="UniProtKB-EC"/>
</dbReference>
<protein>
    <recommendedName>
        <fullName evidence="4">tRNA pseudouridine synthase</fullName>
        <ecNumber evidence="4">5.4.99.12</ecNumber>
    </recommendedName>
</protein>
<dbReference type="OrthoDB" id="271910at2759"/>
<proteinExistence type="inferred from homology"/>
<accession>A0A843W4G6</accession>
<keyword evidence="3 4" id="KW-0413">Isomerase</keyword>
<sequence>MKSECPVFLKRQKKAKNRKSKAMVAIWSDSNLSSSEVEEVKESKKEECTLMAIEDESLEVSRIFHPNFSAKWRRYFYIFPLNDGIKQLNNCGRDEFSGTAEMVGVQKQMTALNQEDTSLPASDGDTLDTALKNRSFSVKKVNQLLHQLEGKPLSYKMFARDTKSSRSIGPPTECYLFHARAAEVTLPCHHQDSGRELRVMCVELVANRFLRRMVRVLVATSIREAAAGAGDDALLKLIDATCRRATAPPAPPDGLCLVDIGYEEFRREHCFIC</sequence>
<evidence type="ECO:0000313" key="7">
    <source>
        <dbReference type="Proteomes" id="UP000652761"/>
    </source>
</evidence>
<gene>
    <name evidence="6" type="ORF">Taro_030800</name>
</gene>
<keyword evidence="7" id="KW-1185">Reference proteome</keyword>
<dbReference type="GO" id="GO:0031119">
    <property type="term" value="P:tRNA pseudouridine synthesis"/>
    <property type="evidence" value="ECO:0007669"/>
    <property type="project" value="TreeGrafter"/>
</dbReference>
<dbReference type="Gene3D" id="3.30.70.660">
    <property type="entry name" value="Pseudouridine synthase I, catalytic domain, C-terminal subdomain"/>
    <property type="match status" value="1"/>
</dbReference>
<reference evidence="6" key="1">
    <citation type="submission" date="2017-07" db="EMBL/GenBank/DDBJ databases">
        <title>Taro Niue Genome Assembly and Annotation.</title>
        <authorList>
            <person name="Atibalentja N."/>
            <person name="Keating K."/>
            <person name="Fields C.J."/>
        </authorList>
    </citation>
    <scope>NUCLEOTIDE SEQUENCE</scope>
    <source>
        <strain evidence="6">Niue_2</strain>
        <tissue evidence="6">Leaf</tissue>
    </source>
</reference>
<dbReference type="AlphaFoldDB" id="A0A843W4G6"/>
<dbReference type="InterPro" id="IPR020095">
    <property type="entry name" value="PsdUridine_synth_TruA_C"/>
</dbReference>
<dbReference type="Proteomes" id="UP000652761">
    <property type="component" value="Unassembled WGS sequence"/>
</dbReference>
<dbReference type="SUPFAM" id="SSF55120">
    <property type="entry name" value="Pseudouridine synthase"/>
    <property type="match status" value="1"/>
</dbReference>
<evidence type="ECO:0000256" key="3">
    <source>
        <dbReference type="ARBA" id="ARBA00023235"/>
    </source>
</evidence>
<dbReference type="GO" id="GO:0003723">
    <property type="term" value="F:RNA binding"/>
    <property type="evidence" value="ECO:0007669"/>
    <property type="project" value="InterPro"/>
</dbReference>
<dbReference type="InterPro" id="IPR020103">
    <property type="entry name" value="PsdUridine_synth_cat_dom_sf"/>
</dbReference>
<evidence type="ECO:0000313" key="6">
    <source>
        <dbReference type="EMBL" id="MQL98109.1"/>
    </source>
</evidence>
<dbReference type="PANTHER" id="PTHR11142:SF10">
    <property type="entry name" value="TRNA PSEUDOURIDINE SYNTHASE"/>
    <property type="match status" value="1"/>
</dbReference>
<comment type="catalytic activity">
    <reaction evidence="4">
        <text>uridine(38/39/40) in tRNA = pseudouridine(38/39/40) in tRNA</text>
        <dbReference type="Rhea" id="RHEA:22376"/>
        <dbReference type="Rhea" id="RHEA-COMP:10085"/>
        <dbReference type="Rhea" id="RHEA-COMP:10087"/>
        <dbReference type="ChEBI" id="CHEBI:65314"/>
        <dbReference type="ChEBI" id="CHEBI:65315"/>
        <dbReference type="EC" id="5.4.99.12"/>
    </reaction>
</comment>
<evidence type="ECO:0000256" key="4">
    <source>
        <dbReference type="RuleBase" id="RU003792"/>
    </source>
</evidence>
<organism evidence="6 7">
    <name type="scientific">Colocasia esculenta</name>
    <name type="common">Wild taro</name>
    <name type="synonym">Arum esculentum</name>
    <dbReference type="NCBI Taxonomy" id="4460"/>
    <lineage>
        <taxon>Eukaryota</taxon>
        <taxon>Viridiplantae</taxon>
        <taxon>Streptophyta</taxon>
        <taxon>Embryophyta</taxon>
        <taxon>Tracheophyta</taxon>
        <taxon>Spermatophyta</taxon>
        <taxon>Magnoliopsida</taxon>
        <taxon>Liliopsida</taxon>
        <taxon>Araceae</taxon>
        <taxon>Aroideae</taxon>
        <taxon>Colocasieae</taxon>
        <taxon>Colocasia</taxon>
    </lineage>
</organism>
<dbReference type="EMBL" id="NMUH01002142">
    <property type="protein sequence ID" value="MQL98109.1"/>
    <property type="molecule type" value="Genomic_DNA"/>
</dbReference>
<comment type="caution">
    <text evidence="6">The sequence shown here is derived from an EMBL/GenBank/DDBJ whole genome shotgun (WGS) entry which is preliminary data.</text>
</comment>
<dbReference type="Pfam" id="PF01416">
    <property type="entry name" value="PseudoU_synth_1"/>
    <property type="match status" value="1"/>
</dbReference>
<evidence type="ECO:0000256" key="2">
    <source>
        <dbReference type="ARBA" id="ARBA00022694"/>
    </source>
</evidence>
<comment type="similarity">
    <text evidence="1 4">Belongs to the tRNA pseudouridine synthase TruA family.</text>
</comment>
<dbReference type="InterPro" id="IPR020097">
    <property type="entry name" value="PsdUridine_synth_TruA_a/b_dom"/>
</dbReference>
<dbReference type="PANTHER" id="PTHR11142">
    <property type="entry name" value="PSEUDOURIDYLATE SYNTHASE"/>
    <property type="match status" value="1"/>
</dbReference>
<keyword evidence="2 4" id="KW-0819">tRNA processing</keyword>
<evidence type="ECO:0000259" key="5">
    <source>
        <dbReference type="Pfam" id="PF01416"/>
    </source>
</evidence>
<dbReference type="InterPro" id="IPR001406">
    <property type="entry name" value="PsdUridine_synth_TruA"/>
</dbReference>
<feature type="domain" description="Pseudouridine synthase I TruA alpha/beta" evidence="5">
    <location>
        <begin position="196"/>
        <end position="263"/>
    </location>
</feature>
<dbReference type="EC" id="5.4.99.12" evidence="4"/>
<name>A0A843W4G6_COLES</name>
<evidence type="ECO:0000256" key="1">
    <source>
        <dbReference type="ARBA" id="ARBA00009375"/>
    </source>
</evidence>
<dbReference type="FunFam" id="3.30.70.660:FF:000019">
    <property type="entry name" value="tRNA pseudouridine synthase"/>
    <property type="match status" value="1"/>
</dbReference>